<name>B1C8D6_9FIRM</name>
<evidence type="ECO:0000313" key="1">
    <source>
        <dbReference type="EMBL" id="EDS73273.1"/>
    </source>
</evidence>
<gene>
    <name evidence="1" type="ORF">ANASTE_00993</name>
</gene>
<reference evidence="1" key="1">
    <citation type="submission" date="2008-01" db="EMBL/GenBank/DDBJ databases">
        <authorList>
            <person name="Fulton L."/>
            <person name="Clifton S."/>
            <person name="Fulton B."/>
            <person name="Xu J."/>
            <person name="Minx P."/>
            <person name="Pepin K.H."/>
            <person name="Johnson M."/>
            <person name="Thiruvilangam P."/>
            <person name="Bhonagiri V."/>
            <person name="Nash W.E."/>
            <person name="Mardis E.R."/>
            <person name="Wilson R.K."/>
        </authorList>
    </citation>
    <scope>NUCLEOTIDE SEQUENCE [LARGE SCALE GENOMIC DNA]</scope>
    <source>
        <strain evidence="1">DSM 17244</strain>
    </source>
</reference>
<dbReference type="STRING" id="445971.ANASTE_00993"/>
<protein>
    <submittedName>
        <fullName evidence="1">Uncharacterized protein</fullName>
    </submittedName>
</protein>
<keyword evidence="2" id="KW-1185">Reference proteome</keyword>
<dbReference type="HOGENOM" id="CLU_2857869_0_0_9"/>
<evidence type="ECO:0000313" key="2">
    <source>
        <dbReference type="Proteomes" id="UP000005178"/>
    </source>
</evidence>
<accession>B1C8D6</accession>
<dbReference type="Proteomes" id="UP000005178">
    <property type="component" value="Unassembled WGS sequence"/>
</dbReference>
<dbReference type="EMBL" id="ABIL02000005">
    <property type="protein sequence ID" value="EDS73273.1"/>
    <property type="molecule type" value="Genomic_DNA"/>
</dbReference>
<comment type="caution">
    <text evidence="1">The sequence shown here is derived from an EMBL/GenBank/DDBJ whole genome shotgun (WGS) entry which is preliminary data.</text>
</comment>
<proteinExistence type="predicted"/>
<dbReference type="AlphaFoldDB" id="B1C8D6"/>
<reference evidence="1" key="2">
    <citation type="submission" date="2013-08" db="EMBL/GenBank/DDBJ databases">
        <title>Draft genome sequence of Anaerofustis stercorihominis (DSM 17244).</title>
        <authorList>
            <person name="Sudarsanam P."/>
            <person name="Ley R."/>
            <person name="Guruge J."/>
            <person name="Turnbaugh P.J."/>
            <person name="Mahowald M."/>
            <person name="Liep D."/>
            <person name="Gordon J."/>
        </authorList>
    </citation>
    <scope>NUCLEOTIDE SEQUENCE</scope>
    <source>
        <strain evidence="1">DSM 17244</strain>
    </source>
</reference>
<sequence length="64" mass="7903">MGRDFFVIYKFIKLKIFRALKNKNQEVYISDTYIYQCKRKVNFLIYEGKYGSLWYNIKNVFMVL</sequence>
<organism evidence="1 2">
    <name type="scientific">Anaerofustis stercorihominis DSM 17244</name>
    <dbReference type="NCBI Taxonomy" id="445971"/>
    <lineage>
        <taxon>Bacteria</taxon>
        <taxon>Bacillati</taxon>
        <taxon>Bacillota</taxon>
        <taxon>Clostridia</taxon>
        <taxon>Eubacteriales</taxon>
        <taxon>Eubacteriaceae</taxon>
        <taxon>Anaerofustis</taxon>
    </lineage>
</organism>